<dbReference type="PIRSF" id="PIRSF018266">
    <property type="entry name" value="FecR"/>
    <property type="match status" value="1"/>
</dbReference>
<keyword evidence="4" id="KW-1185">Reference proteome</keyword>
<organism evidence="3 4">
    <name type="scientific">Paracidovorax wautersii</name>
    <dbReference type="NCBI Taxonomy" id="1177982"/>
    <lineage>
        <taxon>Bacteria</taxon>
        <taxon>Pseudomonadati</taxon>
        <taxon>Pseudomonadota</taxon>
        <taxon>Betaproteobacteria</taxon>
        <taxon>Burkholderiales</taxon>
        <taxon>Comamonadaceae</taxon>
        <taxon>Paracidovorax</taxon>
    </lineage>
</organism>
<keyword evidence="3" id="KW-0472">Membrane</keyword>
<dbReference type="Proteomes" id="UP001267710">
    <property type="component" value="Unassembled WGS sequence"/>
</dbReference>
<dbReference type="PANTHER" id="PTHR30273">
    <property type="entry name" value="PERIPLASMIC SIGNAL SENSOR AND SIGMA FACTOR ACTIVATOR FECR-RELATED"/>
    <property type="match status" value="1"/>
</dbReference>
<dbReference type="InterPro" id="IPR032623">
    <property type="entry name" value="FecR_N"/>
</dbReference>
<dbReference type="RefSeq" id="WP_309831579.1">
    <property type="nucleotide sequence ID" value="NZ_JAVIZX010000001.1"/>
</dbReference>
<feature type="domain" description="FecR N-terminal" evidence="2">
    <location>
        <begin position="13"/>
        <end position="53"/>
    </location>
</feature>
<proteinExistence type="predicted"/>
<gene>
    <name evidence="3" type="ORF">QE399_003976</name>
</gene>
<dbReference type="PANTHER" id="PTHR30273:SF2">
    <property type="entry name" value="PROTEIN FECR"/>
    <property type="match status" value="1"/>
</dbReference>
<keyword evidence="3" id="KW-0812">Transmembrane</keyword>
<accession>A0ABU1IHI0</accession>
<reference evidence="3 4" key="1">
    <citation type="submission" date="2023-08" db="EMBL/GenBank/DDBJ databases">
        <title>Functional and genomic diversity of the sorghum phyllosphere microbiome.</title>
        <authorList>
            <person name="Shade A."/>
        </authorList>
    </citation>
    <scope>NUCLEOTIDE SEQUENCE [LARGE SCALE GENOMIC DNA]</scope>
    <source>
        <strain evidence="3 4">SORGH_AS_0335</strain>
    </source>
</reference>
<comment type="caution">
    <text evidence="3">The sequence shown here is derived from an EMBL/GenBank/DDBJ whole genome shotgun (WGS) entry which is preliminary data.</text>
</comment>
<evidence type="ECO:0000259" key="2">
    <source>
        <dbReference type="Pfam" id="PF16220"/>
    </source>
</evidence>
<dbReference type="InterPro" id="IPR006860">
    <property type="entry name" value="FecR"/>
</dbReference>
<dbReference type="InterPro" id="IPR012373">
    <property type="entry name" value="Ferrdict_sens_TM"/>
</dbReference>
<feature type="domain" description="FecR protein" evidence="1">
    <location>
        <begin position="125"/>
        <end position="209"/>
    </location>
</feature>
<dbReference type="Pfam" id="PF16220">
    <property type="entry name" value="DUF4880"/>
    <property type="match status" value="1"/>
</dbReference>
<evidence type="ECO:0000313" key="4">
    <source>
        <dbReference type="Proteomes" id="UP001267710"/>
    </source>
</evidence>
<sequence length="329" mass="35162">MPAPRAVNDEALQAAVQWRVRQEAGRFDAQAQRRFEQWLQADALNRQAWERVGATVLEGPLATVRAWHGRGDAGSGASAAQAVEQTLFRARRRRTLRGALAVAGMAGTAGLIAQRQVPLDELWADVHTRTAERRTFAWSDGAAALLDARSAADTSHTAEGRRFILRAGALVATPARGQSVTVETAYGTAVAHAGRLACRLQGDGLEVVAQEQGALLRTPAGQTARLQAGDGAHLSARGIERIAGPALARTAWQRGMLAAEDWSVGEVIDAVRPYTAGFLQVSAAAARLRVFGVFRLDADEVLDGLAYLLPLKIVHLGPWLRRVDVAAPA</sequence>
<name>A0ABU1IHI0_9BURK</name>
<dbReference type="Pfam" id="PF04773">
    <property type="entry name" value="FecR"/>
    <property type="match status" value="1"/>
</dbReference>
<evidence type="ECO:0000313" key="3">
    <source>
        <dbReference type="EMBL" id="MDR6216287.1"/>
    </source>
</evidence>
<protein>
    <submittedName>
        <fullName evidence="3">Transmembrane sensor</fullName>
    </submittedName>
</protein>
<evidence type="ECO:0000259" key="1">
    <source>
        <dbReference type="Pfam" id="PF04773"/>
    </source>
</evidence>
<dbReference type="EMBL" id="JAVIZX010000001">
    <property type="protein sequence ID" value="MDR6216287.1"/>
    <property type="molecule type" value="Genomic_DNA"/>
</dbReference>